<name>A0ABM6JP84_9GAMM</name>
<dbReference type="InterPro" id="IPR036680">
    <property type="entry name" value="SPOR-like_sf"/>
</dbReference>
<evidence type="ECO:0000259" key="3">
    <source>
        <dbReference type="PROSITE" id="PS51724"/>
    </source>
</evidence>
<evidence type="ECO:0000313" key="5">
    <source>
        <dbReference type="Proteomes" id="UP000191820"/>
    </source>
</evidence>
<keyword evidence="2" id="KW-1133">Transmembrane helix</keyword>
<dbReference type="Pfam" id="PF13401">
    <property type="entry name" value="AAA_22"/>
    <property type="match status" value="1"/>
</dbReference>
<dbReference type="Proteomes" id="UP000191820">
    <property type="component" value="Chromosome"/>
</dbReference>
<protein>
    <recommendedName>
        <fullName evidence="3">SPOR domain-containing protein</fullName>
    </recommendedName>
</protein>
<dbReference type="EMBL" id="CP020472">
    <property type="protein sequence ID" value="ARD24168.1"/>
    <property type="molecule type" value="Genomic_DNA"/>
</dbReference>
<dbReference type="InterPro" id="IPR027417">
    <property type="entry name" value="P-loop_NTPase"/>
</dbReference>
<dbReference type="Gene3D" id="3.40.50.300">
    <property type="entry name" value="P-loop containing nucleotide triphosphate hydrolases"/>
    <property type="match status" value="1"/>
</dbReference>
<dbReference type="Pfam" id="PF05036">
    <property type="entry name" value="SPOR"/>
    <property type="match status" value="1"/>
</dbReference>
<gene>
    <name evidence="4" type="ORF">SJ2017_3939</name>
</gene>
<evidence type="ECO:0000313" key="4">
    <source>
        <dbReference type="EMBL" id="ARD24168.1"/>
    </source>
</evidence>
<dbReference type="PROSITE" id="PS51724">
    <property type="entry name" value="SPOR"/>
    <property type="match status" value="1"/>
</dbReference>
<proteinExistence type="predicted"/>
<keyword evidence="2" id="KW-0472">Membrane</keyword>
<feature type="region of interest" description="Disordered" evidence="1">
    <location>
        <begin position="332"/>
        <end position="355"/>
    </location>
</feature>
<dbReference type="RefSeq" id="WP_080917134.1">
    <property type="nucleotide sequence ID" value="NZ_CP020472.1"/>
</dbReference>
<organism evidence="4 5">
    <name type="scientific">Shewanella japonica</name>
    <dbReference type="NCBI Taxonomy" id="93973"/>
    <lineage>
        <taxon>Bacteria</taxon>
        <taxon>Pseudomonadati</taxon>
        <taxon>Pseudomonadota</taxon>
        <taxon>Gammaproteobacteria</taxon>
        <taxon>Alteromonadales</taxon>
        <taxon>Shewanellaceae</taxon>
        <taxon>Shewanella</taxon>
    </lineage>
</organism>
<dbReference type="PANTHER" id="PTHR35894">
    <property type="entry name" value="GENERAL SECRETION PATHWAY PROTEIN A-RELATED"/>
    <property type="match status" value="1"/>
</dbReference>
<keyword evidence="5" id="KW-1185">Reference proteome</keyword>
<sequence>MDIQQTLLLPSQESLVQRLQHIASYSEQLVLLSGAKGAGKTTLVTALASELDSYNSALVICPMHADSAEIRRKILVQLISSPIFDDALPLADTLLRIQSSLTKPLHIIIDDAQYMPKELWAECLILTQLQCAGKPISMTFTIETDSLAELTHELADSMQALLLHVELEPLSLAEREGLYRTLLVRSNKTPFIPREIIQAQIEKQSGTPTEVINLLNKALEDQPEDVKKWPKFLPWVMGSVVLLLTLVIASWFMFKETAEVPADNVKFNNIYLPPETPAQWAIYNYAELLLQPVINDTAGLNQAEAGLRLDALKPTLTEFNFVDIMLRNSAGNNSKMTDEHNVNSNISQTEDEQNVEISEDELAADPMTHQSPEARSQDINQDVQLSEVSEGKPIAESDKLVAEGLSNNDNTASLSLLDKPGYTLQIASVREAKSLTQILSKLERIQTDSAYAQQARYKQRHIVLFGQYDTVSQAQQQADELQQSLGLSAPWVRKWSDLTGYELKID</sequence>
<feature type="domain" description="SPOR" evidence="3">
    <location>
        <begin position="416"/>
        <end position="494"/>
    </location>
</feature>
<evidence type="ECO:0000256" key="1">
    <source>
        <dbReference type="SAM" id="MobiDB-lite"/>
    </source>
</evidence>
<reference evidence="4 5" key="1">
    <citation type="submission" date="2017-03" db="EMBL/GenBank/DDBJ databases">
        <title>Genome sequencing of Shewanella japonica KCTC 22435.</title>
        <authorList>
            <person name="Kim K.M."/>
        </authorList>
    </citation>
    <scope>NUCLEOTIDE SEQUENCE [LARGE SCALE GENOMIC DNA]</scope>
    <source>
        <strain evidence="4 5">KCTC 22435</strain>
    </source>
</reference>
<evidence type="ECO:0000256" key="2">
    <source>
        <dbReference type="SAM" id="Phobius"/>
    </source>
</evidence>
<dbReference type="Gene3D" id="3.30.70.1070">
    <property type="entry name" value="Sporulation related repeat"/>
    <property type="match status" value="1"/>
</dbReference>
<dbReference type="PANTHER" id="PTHR35894:SF5">
    <property type="entry name" value="MU-LIKE PROPHAGE FLUMU DNA TRANSPOSITION PROTEIN B"/>
    <property type="match status" value="1"/>
</dbReference>
<accession>A0ABM6JP84</accession>
<dbReference type="InterPro" id="IPR007730">
    <property type="entry name" value="SPOR-like_dom"/>
</dbReference>
<keyword evidence="2" id="KW-0812">Transmembrane</keyword>
<feature type="transmembrane region" description="Helical" evidence="2">
    <location>
        <begin position="232"/>
        <end position="254"/>
    </location>
</feature>
<dbReference type="InterPro" id="IPR049945">
    <property type="entry name" value="AAA_22"/>
</dbReference>
<dbReference type="SUPFAM" id="SSF52540">
    <property type="entry name" value="P-loop containing nucleoside triphosphate hydrolases"/>
    <property type="match status" value="1"/>
</dbReference>
<dbReference type="InterPro" id="IPR052026">
    <property type="entry name" value="ExeA_AAA_ATPase_DNA-bind"/>
</dbReference>
<dbReference type="SUPFAM" id="SSF110997">
    <property type="entry name" value="Sporulation related repeat"/>
    <property type="match status" value="1"/>
</dbReference>